<evidence type="ECO:0000256" key="1">
    <source>
        <dbReference type="SAM" id="MobiDB-lite"/>
    </source>
</evidence>
<evidence type="ECO:0000313" key="2">
    <source>
        <dbReference type="EMBL" id="CAE7583489.1"/>
    </source>
</evidence>
<accession>A0A812USP8</accession>
<dbReference type="Proteomes" id="UP000604046">
    <property type="component" value="Unassembled WGS sequence"/>
</dbReference>
<name>A0A812USP8_9DINO</name>
<protein>
    <submittedName>
        <fullName evidence="2">Uncharacterized protein</fullName>
    </submittedName>
</protein>
<feature type="region of interest" description="Disordered" evidence="1">
    <location>
        <begin position="65"/>
        <end position="93"/>
    </location>
</feature>
<comment type="caution">
    <text evidence="2">The sequence shown here is derived from an EMBL/GenBank/DDBJ whole genome shotgun (WGS) entry which is preliminary data.</text>
</comment>
<keyword evidence="3" id="KW-1185">Reference proteome</keyword>
<evidence type="ECO:0000313" key="3">
    <source>
        <dbReference type="Proteomes" id="UP000604046"/>
    </source>
</evidence>
<sequence>MLNKWNVESGRSCGHEKSTVLRQAKSSFIQRPLILSSQSKFRTRLRRLRRPSQRQRTLVLRFGSGFTDKDASGHPKADGIERGEPPHPPSQGTAWTHLSFQYCDCALLKKGAFAWMKGGGMEEQ</sequence>
<proteinExistence type="predicted"/>
<feature type="compositionally biased region" description="Basic and acidic residues" evidence="1">
    <location>
        <begin position="67"/>
        <end position="85"/>
    </location>
</feature>
<dbReference type="AlphaFoldDB" id="A0A812USP8"/>
<organism evidence="2 3">
    <name type="scientific">Symbiodinium natans</name>
    <dbReference type="NCBI Taxonomy" id="878477"/>
    <lineage>
        <taxon>Eukaryota</taxon>
        <taxon>Sar</taxon>
        <taxon>Alveolata</taxon>
        <taxon>Dinophyceae</taxon>
        <taxon>Suessiales</taxon>
        <taxon>Symbiodiniaceae</taxon>
        <taxon>Symbiodinium</taxon>
    </lineage>
</organism>
<gene>
    <name evidence="2" type="ORF">SNAT2548_LOCUS33284</name>
</gene>
<dbReference type="EMBL" id="CAJNDS010002748">
    <property type="protein sequence ID" value="CAE7583489.1"/>
    <property type="molecule type" value="Genomic_DNA"/>
</dbReference>
<reference evidence="2" key="1">
    <citation type="submission" date="2021-02" db="EMBL/GenBank/DDBJ databases">
        <authorList>
            <person name="Dougan E. K."/>
            <person name="Rhodes N."/>
            <person name="Thang M."/>
            <person name="Chan C."/>
        </authorList>
    </citation>
    <scope>NUCLEOTIDE SEQUENCE</scope>
</reference>